<feature type="region of interest" description="Disordered" evidence="1">
    <location>
        <begin position="126"/>
        <end position="147"/>
    </location>
</feature>
<sequence length="263" mass="29335">MTQHVLLNNIDHQHTRVIHHFGFDYGDNLASTLVFPTEFNELQKEYPILARRDEASGQFQAIVLMGFAADENLYLAAERPSGWDARYIPATIEKGPFLIGFSRNSGQGDAAEDPMVHIDLDHPKVISNQSSNRSNQESNQANQGQPLFLPEGGNSPYLLHISATLQAIHQGIALSSVMFSAFEQLALLEPVTIEFSLQNGDKRRLIGNYCIDQNRLAALRGADLEKLHQSGFLQLAHAMVSSMSNIRDLIERKNRRLALSTDL</sequence>
<dbReference type="Pfam" id="PF07277">
    <property type="entry name" value="SapC"/>
    <property type="match status" value="1"/>
</dbReference>
<protein>
    <recommendedName>
        <fullName evidence="4">Peptide ABC transporter permease</fullName>
    </recommendedName>
</protein>
<evidence type="ECO:0008006" key="4">
    <source>
        <dbReference type="Google" id="ProtNLM"/>
    </source>
</evidence>
<evidence type="ECO:0000256" key="1">
    <source>
        <dbReference type="SAM" id="MobiDB-lite"/>
    </source>
</evidence>
<name>A0A437QFN6_9GAMM</name>
<proteinExistence type="predicted"/>
<comment type="caution">
    <text evidence="2">The sequence shown here is derived from an EMBL/GenBank/DDBJ whole genome shotgun (WGS) entry which is preliminary data.</text>
</comment>
<dbReference type="EMBL" id="SACS01000023">
    <property type="protein sequence ID" value="RVU33355.1"/>
    <property type="molecule type" value="Genomic_DNA"/>
</dbReference>
<keyword evidence="3" id="KW-1185">Reference proteome</keyword>
<organism evidence="2 3">
    <name type="scientific">Rheinheimera riviphila</name>
    <dbReference type="NCBI Taxonomy" id="1834037"/>
    <lineage>
        <taxon>Bacteria</taxon>
        <taxon>Pseudomonadati</taxon>
        <taxon>Pseudomonadota</taxon>
        <taxon>Gammaproteobacteria</taxon>
        <taxon>Chromatiales</taxon>
        <taxon>Chromatiaceae</taxon>
        <taxon>Rheinheimera</taxon>
    </lineage>
</organism>
<dbReference type="Proteomes" id="UP000283077">
    <property type="component" value="Unassembled WGS sequence"/>
</dbReference>
<dbReference type="AlphaFoldDB" id="A0A437QFN6"/>
<feature type="compositionally biased region" description="Low complexity" evidence="1">
    <location>
        <begin position="127"/>
        <end position="143"/>
    </location>
</feature>
<accession>A0A437QFN6</accession>
<dbReference type="RefSeq" id="WP_127700589.1">
    <property type="nucleotide sequence ID" value="NZ_SACS01000023.1"/>
</dbReference>
<reference evidence="2 3" key="1">
    <citation type="submission" date="2019-01" db="EMBL/GenBank/DDBJ databases">
        <authorList>
            <person name="Chen W.-M."/>
        </authorList>
    </citation>
    <scope>NUCLEOTIDE SEQUENCE [LARGE SCALE GENOMIC DNA]</scope>
    <source>
        <strain evidence="2 3">KYPC3</strain>
    </source>
</reference>
<gene>
    <name evidence="2" type="ORF">EOE67_17320</name>
</gene>
<evidence type="ECO:0000313" key="2">
    <source>
        <dbReference type="EMBL" id="RVU33355.1"/>
    </source>
</evidence>
<dbReference type="InterPro" id="IPR010836">
    <property type="entry name" value="SapC"/>
</dbReference>
<dbReference type="OrthoDB" id="8888710at2"/>
<evidence type="ECO:0000313" key="3">
    <source>
        <dbReference type="Proteomes" id="UP000283077"/>
    </source>
</evidence>